<feature type="DNA-binding region" description="H-T-H motif" evidence="4">
    <location>
        <begin position="70"/>
        <end position="89"/>
    </location>
</feature>
<dbReference type="PRINTS" id="PR00455">
    <property type="entry name" value="HTHTETR"/>
</dbReference>
<proteinExistence type="predicted"/>
<name>A0A2Z5J9Z5_STRAR</name>
<dbReference type="PROSITE" id="PS50977">
    <property type="entry name" value="HTH_TETR_2"/>
    <property type="match status" value="1"/>
</dbReference>
<gene>
    <name evidence="7" type="ORF">C5746_09010</name>
</gene>
<dbReference type="NCBIfam" id="NF041196">
    <property type="entry name" value="ScbR_bind_reg"/>
    <property type="match status" value="1"/>
</dbReference>
<dbReference type="PANTHER" id="PTHR30055">
    <property type="entry name" value="HTH-TYPE TRANSCRIPTIONAL REGULATOR RUTR"/>
    <property type="match status" value="1"/>
</dbReference>
<dbReference type="Gene3D" id="1.10.357.10">
    <property type="entry name" value="Tetracycline Repressor, domain 2"/>
    <property type="match status" value="1"/>
</dbReference>
<evidence type="ECO:0000256" key="5">
    <source>
        <dbReference type="SAM" id="MobiDB-lite"/>
    </source>
</evidence>
<dbReference type="PANTHER" id="PTHR30055:SF234">
    <property type="entry name" value="HTH-TYPE TRANSCRIPTIONAL REGULATOR BETI"/>
    <property type="match status" value="1"/>
</dbReference>
<evidence type="ECO:0000256" key="1">
    <source>
        <dbReference type="ARBA" id="ARBA00023015"/>
    </source>
</evidence>
<sequence length="257" mass="28036">MTHDPSREYRTVGIQYSDTPAERRPDQTFNRPTLDQGVLMAKQQRAIRTRRLILDSAATMIERNGYTATSIDGISTTAGTTKGAVYFHFPSKGDIAAALFDEAHDSLRAIATRARGPEASPLQSLIDTTHLLVRQFNGDPVTRACIQLCLERHSPAPQARAYRLTWASTVRLLLESAAARREFREGVSAHAVAALVISMGAGAELLAGREGRMLRPHMTTAMWRVILPGLVTPKHAATLHPEGSPGIQLADPSPQAR</sequence>
<accession>A0A2Z5J9Z5</accession>
<evidence type="ECO:0000256" key="2">
    <source>
        <dbReference type="ARBA" id="ARBA00023125"/>
    </source>
</evidence>
<feature type="region of interest" description="Disordered" evidence="5">
    <location>
        <begin position="237"/>
        <end position="257"/>
    </location>
</feature>
<dbReference type="Pfam" id="PF00440">
    <property type="entry name" value="TetR_N"/>
    <property type="match status" value="1"/>
</dbReference>
<evidence type="ECO:0000256" key="4">
    <source>
        <dbReference type="PROSITE-ProRule" id="PRU00335"/>
    </source>
</evidence>
<protein>
    <recommendedName>
        <fullName evidence="6">HTH tetR-type domain-containing protein</fullName>
    </recommendedName>
</protein>
<dbReference type="EMBL" id="CP027306">
    <property type="protein sequence ID" value="AXE77033.1"/>
    <property type="molecule type" value="Genomic_DNA"/>
</dbReference>
<evidence type="ECO:0000313" key="7">
    <source>
        <dbReference type="EMBL" id="AXE77033.1"/>
    </source>
</evidence>
<dbReference type="KEGG" id="sata:C5746_09010"/>
<dbReference type="Proteomes" id="UP000252698">
    <property type="component" value="Chromosome"/>
</dbReference>
<dbReference type="SUPFAM" id="SSF48498">
    <property type="entry name" value="Tetracyclin repressor-like, C-terminal domain"/>
    <property type="match status" value="1"/>
</dbReference>
<dbReference type="InterPro" id="IPR036271">
    <property type="entry name" value="Tet_transcr_reg_TetR-rel_C_sf"/>
</dbReference>
<dbReference type="AlphaFoldDB" id="A0A2Z5J9Z5"/>
<evidence type="ECO:0000259" key="6">
    <source>
        <dbReference type="PROSITE" id="PS50977"/>
    </source>
</evidence>
<organism evidence="7 8">
    <name type="scientific">Streptomyces atratus</name>
    <dbReference type="NCBI Taxonomy" id="1893"/>
    <lineage>
        <taxon>Bacteria</taxon>
        <taxon>Bacillati</taxon>
        <taxon>Actinomycetota</taxon>
        <taxon>Actinomycetes</taxon>
        <taxon>Kitasatosporales</taxon>
        <taxon>Streptomycetaceae</taxon>
        <taxon>Streptomyces</taxon>
    </lineage>
</organism>
<dbReference type="GO" id="GO:0003700">
    <property type="term" value="F:DNA-binding transcription factor activity"/>
    <property type="evidence" value="ECO:0007669"/>
    <property type="project" value="TreeGrafter"/>
</dbReference>
<dbReference type="InterPro" id="IPR047923">
    <property type="entry name" value="ArpA-like"/>
</dbReference>
<dbReference type="GO" id="GO:0000976">
    <property type="term" value="F:transcription cis-regulatory region binding"/>
    <property type="evidence" value="ECO:0007669"/>
    <property type="project" value="TreeGrafter"/>
</dbReference>
<dbReference type="InterPro" id="IPR009057">
    <property type="entry name" value="Homeodomain-like_sf"/>
</dbReference>
<dbReference type="InterPro" id="IPR001647">
    <property type="entry name" value="HTH_TetR"/>
</dbReference>
<evidence type="ECO:0000256" key="3">
    <source>
        <dbReference type="ARBA" id="ARBA00023163"/>
    </source>
</evidence>
<dbReference type="InterPro" id="IPR050109">
    <property type="entry name" value="HTH-type_TetR-like_transc_reg"/>
</dbReference>
<reference evidence="7 8" key="1">
    <citation type="journal article" date="2018" name="Front. Microbiol.">
        <title>Genome Sequencing of Streptomyces atratus SCSIOZH16 and Activation Production of Nocardamine via Metabolic Engineering.</title>
        <authorList>
            <person name="Li Y."/>
            <person name="Zhang C."/>
            <person name="Liu C."/>
            <person name="Ju J."/>
            <person name="Ma J."/>
        </authorList>
    </citation>
    <scope>NUCLEOTIDE SEQUENCE [LARGE SCALE GENOMIC DNA]</scope>
    <source>
        <strain evidence="7 8">SCSIO_ZH16</strain>
    </source>
</reference>
<keyword evidence="3" id="KW-0804">Transcription</keyword>
<evidence type="ECO:0000313" key="8">
    <source>
        <dbReference type="Proteomes" id="UP000252698"/>
    </source>
</evidence>
<feature type="domain" description="HTH tetR-type" evidence="6">
    <location>
        <begin position="47"/>
        <end position="107"/>
    </location>
</feature>
<keyword evidence="1" id="KW-0805">Transcription regulation</keyword>
<keyword evidence="2 4" id="KW-0238">DNA-binding</keyword>
<dbReference type="SUPFAM" id="SSF46689">
    <property type="entry name" value="Homeodomain-like"/>
    <property type="match status" value="1"/>
</dbReference>